<proteinExistence type="predicted"/>
<dbReference type="EMBL" id="RKLQ01000002">
    <property type="protein sequence ID" value="MBX0304320.1"/>
    <property type="molecule type" value="Genomic_DNA"/>
</dbReference>
<evidence type="ECO:0000313" key="1">
    <source>
        <dbReference type="EMBL" id="MBX0304320.1"/>
    </source>
</evidence>
<dbReference type="Proteomes" id="UP000783863">
    <property type="component" value="Unassembled WGS sequence"/>
</dbReference>
<dbReference type="InterPro" id="IPR043900">
    <property type="entry name" value="DUF5788"/>
</dbReference>
<dbReference type="AlphaFoldDB" id="A0A8J7YDX3"/>
<accession>A0A8J7YDX3</accession>
<evidence type="ECO:0000313" key="2">
    <source>
        <dbReference type="Proteomes" id="UP000783863"/>
    </source>
</evidence>
<dbReference type="RefSeq" id="WP_220588539.1">
    <property type="nucleotide sequence ID" value="NZ_RKLQ01000002.1"/>
</dbReference>
<gene>
    <name evidence="1" type="ORF">EGD98_11640</name>
</gene>
<dbReference type="Pfam" id="PF19101">
    <property type="entry name" value="DUF5788"/>
    <property type="match status" value="1"/>
</dbReference>
<reference evidence="1" key="1">
    <citation type="submission" date="2021-06" db="EMBL/GenBank/DDBJ databases">
        <title>Halomicroarcula sp. F24A a new haloarchaeum isolated from saline soil.</title>
        <authorList>
            <person name="Duran-Viseras A."/>
            <person name="Sanchez-Porro C."/>
            <person name="Ventosa A."/>
        </authorList>
    </citation>
    <scope>NUCLEOTIDE SEQUENCE</scope>
    <source>
        <strain evidence="1">F24A</strain>
    </source>
</reference>
<sequence length="134" mass="15177">MDDAVREKLLARVNRQGATIGASLPETVTVDGEELSLAEFVIETRKVPGVPPEHRELLADAKRTLRNERARRLERLESDPLDRETAERLADEIVGLDRALHALENIRKPDYGETARTAAIEDHRRWANFLDTLS</sequence>
<protein>
    <submittedName>
        <fullName evidence="1">Uncharacterized protein</fullName>
    </submittedName>
</protein>
<keyword evidence="2" id="KW-1185">Reference proteome</keyword>
<comment type="caution">
    <text evidence="1">The sequence shown here is derived from an EMBL/GenBank/DDBJ whole genome shotgun (WGS) entry which is preliminary data.</text>
</comment>
<organism evidence="1 2">
    <name type="scientific">Haloarcula salinisoli</name>
    <dbReference type="NCBI Taxonomy" id="2487746"/>
    <lineage>
        <taxon>Archaea</taxon>
        <taxon>Methanobacteriati</taxon>
        <taxon>Methanobacteriota</taxon>
        <taxon>Stenosarchaea group</taxon>
        <taxon>Halobacteria</taxon>
        <taxon>Halobacteriales</taxon>
        <taxon>Haloarculaceae</taxon>
        <taxon>Haloarcula</taxon>
    </lineage>
</organism>
<name>A0A8J7YDX3_9EURY</name>